<evidence type="ECO:0000259" key="7">
    <source>
        <dbReference type="PROSITE" id="PS50901"/>
    </source>
</evidence>
<dbReference type="SMART" id="SM00382">
    <property type="entry name" value="AAA"/>
    <property type="match status" value="3"/>
</dbReference>
<feature type="domain" description="FtsK" evidence="7">
    <location>
        <begin position="409"/>
        <end position="609"/>
    </location>
</feature>
<feature type="binding site" evidence="4">
    <location>
        <begin position="432"/>
        <end position="439"/>
    </location>
    <ligand>
        <name>ATP</name>
        <dbReference type="ChEBI" id="CHEBI:30616"/>
    </ligand>
</feature>
<dbReference type="PANTHER" id="PTHR22683:SF1">
    <property type="entry name" value="TYPE VII SECRETION SYSTEM PROTEIN ESSC"/>
    <property type="match status" value="1"/>
</dbReference>
<keyword evidence="6" id="KW-0812">Transmembrane</keyword>
<keyword evidence="6" id="KW-1133">Transmembrane helix</keyword>
<evidence type="ECO:0000313" key="9">
    <source>
        <dbReference type="Proteomes" id="UP000465305"/>
    </source>
</evidence>
<feature type="binding site" evidence="4">
    <location>
        <begin position="997"/>
        <end position="1004"/>
    </location>
    <ligand>
        <name>ATP</name>
        <dbReference type="ChEBI" id="CHEBI:30616"/>
    </ligand>
</feature>
<name>A0A7I9YCX8_MYCAL</name>
<dbReference type="PROSITE" id="PS50901">
    <property type="entry name" value="FTSK"/>
    <property type="match status" value="3"/>
</dbReference>
<evidence type="ECO:0000256" key="5">
    <source>
        <dbReference type="SAM" id="MobiDB-lite"/>
    </source>
</evidence>
<gene>
    <name evidence="8" type="primary">eccC4</name>
    <name evidence="8" type="ORF">MALGJ_30480</name>
</gene>
<evidence type="ECO:0000256" key="4">
    <source>
        <dbReference type="PROSITE-ProRule" id="PRU00289"/>
    </source>
</evidence>
<evidence type="ECO:0000256" key="1">
    <source>
        <dbReference type="ARBA" id="ARBA00022737"/>
    </source>
</evidence>
<evidence type="ECO:0000256" key="6">
    <source>
        <dbReference type="SAM" id="Phobius"/>
    </source>
</evidence>
<keyword evidence="6" id="KW-0472">Membrane</keyword>
<dbReference type="InterPro" id="IPR023837">
    <property type="entry name" value="EccCb-like_Actinobacteria"/>
</dbReference>
<protein>
    <submittedName>
        <fullName evidence="8">ESX-4 secretion system protein EccC4</fullName>
    </submittedName>
</protein>
<keyword evidence="1" id="KW-0677">Repeat</keyword>
<dbReference type="NCBIfam" id="TIGR03925">
    <property type="entry name" value="T7SS_EccC_b"/>
    <property type="match status" value="1"/>
</dbReference>
<dbReference type="Gene3D" id="3.40.50.300">
    <property type="entry name" value="P-loop containing nucleotide triphosphate hydrolases"/>
    <property type="match status" value="3"/>
</dbReference>
<evidence type="ECO:0000313" key="8">
    <source>
        <dbReference type="EMBL" id="GFG86372.1"/>
    </source>
</evidence>
<reference evidence="8 9" key="1">
    <citation type="journal article" date="2019" name="Emerg. Microbes Infect.">
        <title>Comprehensive subspecies identification of 175 nontuberculous mycobacteria species based on 7547 genomic profiles.</title>
        <authorList>
            <person name="Matsumoto Y."/>
            <person name="Kinjo T."/>
            <person name="Motooka D."/>
            <person name="Nabeya D."/>
            <person name="Jung N."/>
            <person name="Uechi K."/>
            <person name="Horii T."/>
            <person name="Iida T."/>
            <person name="Fujita J."/>
            <person name="Nakamura S."/>
        </authorList>
    </citation>
    <scope>NUCLEOTIDE SEQUENCE [LARGE SCALE GENOMIC DNA]</scope>
    <source>
        <strain evidence="8 9">JCM 30723</strain>
    </source>
</reference>
<dbReference type="InterPro" id="IPR027417">
    <property type="entry name" value="P-loop_NTPase"/>
</dbReference>
<comment type="caution">
    <text evidence="8">The sequence shown here is derived from an EMBL/GenBank/DDBJ whole genome shotgun (WGS) entry which is preliminary data.</text>
</comment>
<organism evidence="8 9">
    <name type="scientific">Mycolicibacter algericus</name>
    <name type="common">Mycobacterium algericum</name>
    <dbReference type="NCBI Taxonomy" id="1288388"/>
    <lineage>
        <taxon>Bacteria</taxon>
        <taxon>Bacillati</taxon>
        <taxon>Actinomycetota</taxon>
        <taxon>Actinomycetes</taxon>
        <taxon>Mycobacteriales</taxon>
        <taxon>Mycobacteriaceae</taxon>
        <taxon>Mycolicibacter</taxon>
    </lineage>
</organism>
<feature type="domain" description="FtsK" evidence="7">
    <location>
        <begin position="980"/>
        <end position="1160"/>
    </location>
</feature>
<keyword evidence="2 4" id="KW-0547">Nucleotide-binding</keyword>
<feature type="transmembrane region" description="Helical" evidence="6">
    <location>
        <begin position="78"/>
        <end position="96"/>
    </location>
</feature>
<feature type="domain" description="FtsK" evidence="7">
    <location>
        <begin position="735"/>
        <end position="908"/>
    </location>
</feature>
<dbReference type="AlphaFoldDB" id="A0A7I9YCX8"/>
<evidence type="ECO:0000256" key="3">
    <source>
        <dbReference type="ARBA" id="ARBA00022840"/>
    </source>
</evidence>
<evidence type="ECO:0000256" key="2">
    <source>
        <dbReference type="ARBA" id="ARBA00022741"/>
    </source>
</evidence>
<sequence length="1196" mass="127092">MIPRLFTVWPMTELGRVASPPPAPPSGEITVAAPPPVQRQNSPVALTRLLPLVMSVGMLAMTAVLYRSGSPVARSPVFALLPLLMLASAAAAVLAGRNRDDLDGNREDYLGYLAALRESATATAAAQRSFLVWEHPDPEALWTLAGSDRMWQRRPGDDDGGRVRVGLGPVVLATRLIPPPDEPAGRADPVTATALRRFLHTHATVPELPITMPVLGSAPLQLHGDRDRARGLLRAMICQLAIRHGPEALLIAAVAADPPGHWDWLKWLPHHQHPSAVDTTGPLRLTYPDLPAAQAALTGRPAVVVIDDPVTGLVLTEAAAWDAGRARRLRVSTTALGDCDGARPDFLDAADALACAQRLAGHRAVQPGGPRSWAQLVGIGAVDGFDPSAAWPGAPAQRLCVPIGTDPQGDPVRLDIKEAAEKGSGPHGLCIGATGSGKSEFLRTLVLGMTVRHSPADLNLVLIDFKGGATFLGFEETGHVAAVITNLADEAPLVERMREALTGEMQRRQELLRAAGVAGVSDYRQARRAAAAALPALPALLVIVDEFSELLDQQPDFIDMFVGIARLGRSLGIHLLLASQRLEEGRLRGLESHLSYRVCLKTVSAAESRLVLGTADAYELPNTPGSGFLRTADGELRRFQTAYVSGACPAPLPVPSEVRLFTAAPIGPAGPEPRAGGRTVLQAVLQRLSGHGPAARQVWLPPLGDSPALGELLDDGYPALSVPIGIVDRPFEQRRTPLVIRLDGAAGHVAVVGAPQSGKSTTLSTLIAALSAAHDARRVALYCLDFGGGGLAALGSLPQVGTVAGRGQPELVRRTVAELAAILERREARCEAAGGGPAGDVFLVIDGWAALCREFDVEATITAVAARGLSHGVHLVLSASRWAEIRPALRDLIGTRIELRLGDPAESELDRRQAQRVPGDRPGRGLTPEGLHMLVARPQAWEPLRRDDYTVAPIPLLPTVVDRAAVAVDNDHPVLGIDERGAVTVDFGREPHLLILGDNECGKTAVLRTLCRELLRTRGPQQAQLLVVDYRRGLFGVVENEYQAGYAMSAAACATLVAALFDRLARRMPGPDVDAQQLRDRSWWSGPDLYVVVDDYDLVATAGGNPLTPLLEYLPHASDLGLHLVIARRSGGAARSMYEPLLAALHDLGAMGLMMSGDATDTPLIGSVRPRRLPPGRGTLITRGGGERLIQVAWEP</sequence>
<feature type="compositionally biased region" description="Basic and acidic residues" evidence="5">
    <location>
        <begin position="908"/>
        <end position="923"/>
    </location>
</feature>
<proteinExistence type="predicted"/>
<accession>A0A7I9YCX8</accession>
<feature type="region of interest" description="Disordered" evidence="5">
    <location>
        <begin position="908"/>
        <end position="928"/>
    </location>
</feature>
<dbReference type="Proteomes" id="UP000465305">
    <property type="component" value="Unassembled WGS sequence"/>
</dbReference>
<dbReference type="Pfam" id="PF01580">
    <property type="entry name" value="FtsK_SpoIIIE"/>
    <property type="match status" value="3"/>
</dbReference>
<dbReference type="InterPro" id="IPR003593">
    <property type="entry name" value="AAA+_ATPase"/>
</dbReference>
<feature type="transmembrane region" description="Helical" evidence="6">
    <location>
        <begin position="45"/>
        <end position="66"/>
    </location>
</feature>
<dbReference type="InterPro" id="IPR002543">
    <property type="entry name" value="FtsK_dom"/>
</dbReference>
<dbReference type="GO" id="GO:0003677">
    <property type="term" value="F:DNA binding"/>
    <property type="evidence" value="ECO:0007669"/>
    <property type="project" value="InterPro"/>
</dbReference>
<dbReference type="PANTHER" id="PTHR22683">
    <property type="entry name" value="SPORULATION PROTEIN RELATED"/>
    <property type="match status" value="1"/>
</dbReference>
<dbReference type="EMBL" id="BLKY01000001">
    <property type="protein sequence ID" value="GFG86372.1"/>
    <property type="molecule type" value="Genomic_DNA"/>
</dbReference>
<keyword evidence="3 4" id="KW-0067">ATP-binding</keyword>
<dbReference type="SUPFAM" id="SSF52540">
    <property type="entry name" value="P-loop containing nucleoside triphosphate hydrolases"/>
    <property type="match status" value="3"/>
</dbReference>
<dbReference type="InterPro" id="IPR050206">
    <property type="entry name" value="FtsK/SpoIIIE/SftA"/>
</dbReference>
<dbReference type="GO" id="GO:0005524">
    <property type="term" value="F:ATP binding"/>
    <property type="evidence" value="ECO:0007669"/>
    <property type="project" value="UniProtKB-UniRule"/>
</dbReference>
<feature type="binding site" evidence="4">
    <location>
        <begin position="753"/>
        <end position="760"/>
    </location>
    <ligand>
        <name>ATP</name>
        <dbReference type="ChEBI" id="CHEBI:30616"/>
    </ligand>
</feature>